<feature type="coiled-coil region" evidence="1">
    <location>
        <begin position="545"/>
        <end position="579"/>
    </location>
</feature>
<reference evidence="3 4" key="1">
    <citation type="journal article" date="2024" name="Insects">
        <title>An Improved Chromosome-Level Genome Assembly of the Firefly Pyrocoelia pectoralis.</title>
        <authorList>
            <person name="Fu X."/>
            <person name="Meyer-Rochow V.B."/>
            <person name="Ballantyne L."/>
            <person name="Zhu X."/>
        </authorList>
    </citation>
    <scope>NUCLEOTIDE SEQUENCE [LARGE SCALE GENOMIC DNA]</scope>
    <source>
        <strain evidence="3">XCY_ONT2</strain>
    </source>
</reference>
<evidence type="ECO:0000313" key="4">
    <source>
        <dbReference type="Proteomes" id="UP001329430"/>
    </source>
</evidence>
<organism evidence="3 4">
    <name type="scientific">Pyrocoelia pectoralis</name>
    <dbReference type="NCBI Taxonomy" id="417401"/>
    <lineage>
        <taxon>Eukaryota</taxon>
        <taxon>Metazoa</taxon>
        <taxon>Ecdysozoa</taxon>
        <taxon>Arthropoda</taxon>
        <taxon>Hexapoda</taxon>
        <taxon>Insecta</taxon>
        <taxon>Pterygota</taxon>
        <taxon>Neoptera</taxon>
        <taxon>Endopterygota</taxon>
        <taxon>Coleoptera</taxon>
        <taxon>Polyphaga</taxon>
        <taxon>Elateriformia</taxon>
        <taxon>Elateroidea</taxon>
        <taxon>Lampyridae</taxon>
        <taxon>Lampyrinae</taxon>
        <taxon>Pyrocoelia</taxon>
    </lineage>
</organism>
<feature type="coiled-coil region" evidence="1">
    <location>
        <begin position="747"/>
        <end position="774"/>
    </location>
</feature>
<evidence type="ECO:0000256" key="2">
    <source>
        <dbReference type="SAM" id="MobiDB-lite"/>
    </source>
</evidence>
<comment type="caution">
    <text evidence="3">The sequence shown here is derived from an EMBL/GenBank/DDBJ whole genome shotgun (WGS) entry which is preliminary data.</text>
</comment>
<feature type="coiled-coil region" evidence="1">
    <location>
        <begin position="134"/>
        <end position="161"/>
    </location>
</feature>
<feature type="compositionally biased region" description="Polar residues" evidence="2">
    <location>
        <begin position="40"/>
        <end position="57"/>
    </location>
</feature>
<name>A0AAN7ZHS6_9COLE</name>
<gene>
    <name evidence="3" type="ORF">RI129_005822</name>
</gene>
<evidence type="ECO:0000256" key="1">
    <source>
        <dbReference type="SAM" id="Coils"/>
    </source>
</evidence>
<dbReference type="EMBL" id="JAVRBK010000004">
    <property type="protein sequence ID" value="KAK5644522.1"/>
    <property type="molecule type" value="Genomic_DNA"/>
</dbReference>
<dbReference type="AlphaFoldDB" id="A0AAN7ZHS6"/>
<feature type="coiled-coil region" evidence="1">
    <location>
        <begin position="470"/>
        <end position="511"/>
    </location>
</feature>
<proteinExistence type="predicted"/>
<feature type="coiled-coil region" evidence="1">
    <location>
        <begin position="294"/>
        <end position="419"/>
    </location>
</feature>
<dbReference type="Proteomes" id="UP001329430">
    <property type="component" value="Chromosome 4"/>
</dbReference>
<keyword evidence="1" id="KW-0175">Coiled coil</keyword>
<feature type="region of interest" description="Disordered" evidence="2">
    <location>
        <begin position="1"/>
        <end position="57"/>
    </location>
</feature>
<evidence type="ECO:0000313" key="3">
    <source>
        <dbReference type="EMBL" id="KAK5644522.1"/>
    </source>
</evidence>
<sequence>MARGKTSRFPSGGTSKMPRPRAFDYMCTKDKSPIEEVKSNKSNFGKEGSSNPSESKNNLSGMFHCSKLYTKITCLAIPLRIQSSQVSNKESCKGSIKMPRDVNNLTSVSQLSNLSGSTSPQRTNAAKGSTRVNKTTLISQFENKKKQLRKLEDELILKKSLVTDSYNILVELKKRLEESGVTNIELNELKLEVLPTNCEPNLVETMTDVINNIPSTLVETCKSVMNKRVLLLNTLDNFSKNKLPQEELQKSVKTYKEDTVTIEKLVNDQFKEQQDRVKDLVEKWVLLVKNSGDTANILNQVDELKEKLKEEEEKLASTTNTLRQALQDCEMYEKKCNQADANDSRLREKLEQLEQELKTQKDSTLSQRDKSSNFEQQKKLLKMQIQELERKCKESETKQNELQKNYKHAQDQLKTNEQRWMKEREEMISKGKHDKQLLEKLTKDRSCFETRVKSLEEYIADIDNTQKIAEDKLKKELEETRNLAVEEKVKRDTLQQKYEHVQSKLIQMEVRNNQAVDIVKTRNTFEPNEVVRIATEREAELYTDLLATRVALKAAEEKLQSYEREKMRFLDTIESLHAEKYSNESILLLQNVQKLTELENLISEKDEVIYRQQVEITGLTAEVENLNLKLSVPESGDTSLEESELKRMLYEGTEKLENMIKKSSENEQRAISFQYELNKRTKQLYDMENLLKARDGLITVLKAKKDELQLENSSFNNYADQIRTLLIQTREEVKTKNDLLQAMTTNLSKKQCEHEEQEKIIKQLECSLSIANEKRFKLQDAMGAMEKELQSTIAHTGNTWYDSVNFIRIMYHVLGNSPYLHGNMYFYLIILHKYVRPSSYRSSIHLRRPSHALPTH</sequence>
<feature type="region of interest" description="Disordered" evidence="2">
    <location>
        <begin position="109"/>
        <end position="130"/>
    </location>
</feature>
<protein>
    <submittedName>
        <fullName evidence="3">Uncharacterized protein</fullName>
    </submittedName>
</protein>
<accession>A0AAN7ZHS6</accession>
<feature type="compositionally biased region" description="Basic and acidic residues" evidence="2">
    <location>
        <begin position="27"/>
        <end position="39"/>
    </location>
</feature>
<keyword evidence="4" id="KW-1185">Reference proteome</keyword>